<dbReference type="STRING" id="1858805.M5GFT7"/>
<proteinExistence type="inferred from homology"/>
<comment type="similarity">
    <text evidence="1">Belongs to the MIX23 family.</text>
</comment>
<gene>
    <name evidence="2" type="ORF">DACRYDRAFT_113245</name>
</gene>
<protein>
    <recommendedName>
        <fullName evidence="4">Caffeine-induced death protein 2</fullName>
    </recommendedName>
</protein>
<reference evidence="2 3" key="1">
    <citation type="journal article" date="2012" name="Science">
        <title>The Paleozoic origin of enzymatic lignin decomposition reconstructed from 31 fungal genomes.</title>
        <authorList>
            <person name="Floudas D."/>
            <person name="Binder M."/>
            <person name="Riley R."/>
            <person name="Barry K."/>
            <person name="Blanchette R.A."/>
            <person name="Henrissat B."/>
            <person name="Martinez A.T."/>
            <person name="Otillar R."/>
            <person name="Spatafora J.W."/>
            <person name="Yadav J.S."/>
            <person name="Aerts A."/>
            <person name="Benoit I."/>
            <person name="Boyd A."/>
            <person name="Carlson A."/>
            <person name="Copeland A."/>
            <person name="Coutinho P.M."/>
            <person name="de Vries R.P."/>
            <person name="Ferreira P."/>
            <person name="Findley K."/>
            <person name="Foster B."/>
            <person name="Gaskell J."/>
            <person name="Glotzer D."/>
            <person name="Gorecki P."/>
            <person name="Heitman J."/>
            <person name="Hesse C."/>
            <person name="Hori C."/>
            <person name="Igarashi K."/>
            <person name="Jurgens J.A."/>
            <person name="Kallen N."/>
            <person name="Kersten P."/>
            <person name="Kohler A."/>
            <person name="Kuees U."/>
            <person name="Kumar T.K.A."/>
            <person name="Kuo A."/>
            <person name="LaButti K."/>
            <person name="Larrondo L.F."/>
            <person name="Lindquist E."/>
            <person name="Ling A."/>
            <person name="Lombard V."/>
            <person name="Lucas S."/>
            <person name="Lundell T."/>
            <person name="Martin R."/>
            <person name="McLaughlin D.J."/>
            <person name="Morgenstern I."/>
            <person name="Morin E."/>
            <person name="Murat C."/>
            <person name="Nagy L.G."/>
            <person name="Nolan M."/>
            <person name="Ohm R.A."/>
            <person name="Patyshakuliyeva A."/>
            <person name="Rokas A."/>
            <person name="Ruiz-Duenas F.J."/>
            <person name="Sabat G."/>
            <person name="Salamov A."/>
            <person name="Samejima M."/>
            <person name="Schmutz J."/>
            <person name="Slot J.C."/>
            <person name="St John F."/>
            <person name="Stenlid J."/>
            <person name="Sun H."/>
            <person name="Sun S."/>
            <person name="Syed K."/>
            <person name="Tsang A."/>
            <person name="Wiebenga A."/>
            <person name="Young D."/>
            <person name="Pisabarro A."/>
            <person name="Eastwood D.C."/>
            <person name="Martin F."/>
            <person name="Cullen D."/>
            <person name="Grigoriev I.V."/>
            <person name="Hibbett D.S."/>
        </authorList>
    </citation>
    <scope>NUCLEOTIDE SEQUENCE [LARGE SCALE GENOMIC DNA]</scope>
    <source>
        <strain evidence="2 3">DJM-731 SS1</strain>
    </source>
</reference>
<dbReference type="RefSeq" id="XP_040633471.1">
    <property type="nucleotide sequence ID" value="XM_040769595.1"/>
</dbReference>
<evidence type="ECO:0008006" key="4">
    <source>
        <dbReference type="Google" id="ProtNLM"/>
    </source>
</evidence>
<dbReference type="EMBL" id="JH795855">
    <property type="protein sequence ID" value="EJU06577.1"/>
    <property type="molecule type" value="Genomic_DNA"/>
</dbReference>
<dbReference type="PANTHER" id="PTHR31905">
    <property type="entry name" value="COILED-COIL DOMAIN-CONTAINING PROTEIN 58"/>
    <property type="match status" value="1"/>
</dbReference>
<name>M5GFT7_DACPD</name>
<dbReference type="InterPro" id="IPR019171">
    <property type="entry name" value="MIX23"/>
</dbReference>
<accession>M5GFT7</accession>
<dbReference type="GO" id="GO:0005758">
    <property type="term" value="C:mitochondrial intermembrane space"/>
    <property type="evidence" value="ECO:0007669"/>
    <property type="project" value="InterPro"/>
</dbReference>
<dbReference type="PANTHER" id="PTHR31905:SF2">
    <property type="entry name" value="PROTEIN MIX23"/>
    <property type="match status" value="1"/>
</dbReference>
<dbReference type="Proteomes" id="UP000030653">
    <property type="component" value="Unassembled WGS sequence"/>
</dbReference>
<evidence type="ECO:0000256" key="1">
    <source>
        <dbReference type="ARBA" id="ARBA00024204"/>
    </source>
</evidence>
<dbReference type="OrthoDB" id="5593818at2759"/>
<dbReference type="GeneID" id="63684657"/>
<dbReference type="AlphaFoldDB" id="M5GFT7"/>
<keyword evidence="3" id="KW-1185">Reference proteome</keyword>
<evidence type="ECO:0000313" key="2">
    <source>
        <dbReference type="EMBL" id="EJU06577.1"/>
    </source>
</evidence>
<dbReference type="OMA" id="CRYFEPP"/>
<sequence length="191" mass="22299">MSRQQPALGARAIFTPPFVNEVAHVTPSTCFQLSLFKDLMRDLRKADDSITMRMNRNTAQFRDLAREKGVNALSEQEACLYFWRELMAKWKGRADIIDYCVQVVDAAAEEKRQRLQGKSMLGELHEDLERRTRGELYADEVQKRMIHNERQVETIVRERSMAVFKARCRFFEPPASDKEGRLWWDAAQSGR</sequence>
<organism evidence="2 3">
    <name type="scientific">Dacryopinax primogenitus (strain DJM 731)</name>
    <name type="common">Brown rot fungus</name>
    <dbReference type="NCBI Taxonomy" id="1858805"/>
    <lineage>
        <taxon>Eukaryota</taxon>
        <taxon>Fungi</taxon>
        <taxon>Dikarya</taxon>
        <taxon>Basidiomycota</taxon>
        <taxon>Agaricomycotina</taxon>
        <taxon>Dacrymycetes</taxon>
        <taxon>Dacrymycetales</taxon>
        <taxon>Dacrymycetaceae</taxon>
        <taxon>Dacryopinax</taxon>
    </lineage>
</organism>
<evidence type="ECO:0000313" key="3">
    <source>
        <dbReference type="Proteomes" id="UP000030653"/>
    </source>
</evidence>
<dbReference type="Pfam" id="PF09774">
    <property type="entry name" value="MIX23"/>
    <property type="match status" value="1"/>
</dbReference>
<dbReference type="HOGENOM" id="CLU_090093_0_0_1"/>